<keyword evidence="1" id="KW-1133">Transmembrane helix</keyword>
<proteinExistence type="predicted"/>
<evidence type="ECO:0000256" key="1">
    <source>
        <dbReference type="SAM" id="Phobius"/>
    </source>
</evidence>
<dbReference type="AlphaFoldDB" id="A0A8J6P2F3"/>
<sequence>MLEFLTISKGELQMMPEMKQTIGVGSAYKGKAHLSFPFLAAFFMLILFSVLFGAAIWPFSSPAIAGSSSYRDQHVGISMRVLAQKAYKSSSVRNSLCGVSKIEGFTVDGDNNDIIIIGQRSSSHPKYHLDDLVVNLRTIWDKTEALYCSLDPRPDDVRNVVEIFSENANVETPEKRLQVIQQVKEIWGPQSVRIGGIPKDSRHAHIMIDADYHMKKVSLDLIQLSGISSYLERKALEGEEYIREGKDIPASEITINRFWFHMKEGYPTFREAEGIIWLEASPVVLFTAKQNATQTGELYDAQEDDSQAAAFAENFSNRFKQATKEVPSYAELENLYRLRALLQVMYNMRADSKAGLDMGFYLNKYRYQMESSMPDSFPGLVNHKETYVDVRKGFKKWSFPIMYGGVNMEMDIKEGQFIADAKLKKMRSAVISSRPSLDSLTWVFKFR</sequence>
<protein>
    <submittedName>
        <fullName evidence="2">DUF1598 domain-containing protein</fullName>
    </submittedName>
</protein>
<comment type="caution">
    <text evidence="2">The sequence shown here is derived from an EMBL/GenBank/DDBJ whole genome shotgun (WGS) entry which is preliminary data.</text>
</comment>
<organism evidence="2 3">
    <name type="scientific">Candidatus Desulfatibia vada</name>
    <dbReference type="NCBI Taxonomy" id="2841696"/>
    <lineage>
        <taxon>Bacteria</taxon>
        <taxon>Pseudomonadati</taxon>
        <taxon>Thermodesulfobacteriota</taxon>
        <taxon>Desulfobacteria</taxon>
        <taxon>Desulfobacterales</taxon>
        <taxon>Desulfobacterales incertae sedis</taxon>
        <taxon>Candidatus Desulfatibia</taxon>
    </lineage>
</organism>
<dbReference type="InterPro" id="IPR011487">
    <property type="entry name" value="DUF1598"/>
</dbReference>
<name>A0A8J6P2F3_9BACT</name>
<reference evidence="2 3" key="1">
    <citation type="submission" date="2020-08" db="EMBL/GenBank/DDBJ databases">
        <title>Bridging the membrane lipid divide: bacteria of the FCB group superphylum have the potential to synthesize archaeal ether lipids.</title>
        <authorList>
            <person name="Villanueva L."/>
            <person name="Von Meijenfeldt F.A.B."/>
            <person name="Westbye A.B."/>
            <person name="Yadav S."/>
            <person name="Hopmans E.C."/>
            <person name="Dutilh B.E."/>
            <person name="Sinninghe Damste J.S."/>
        </authorList>
    </citation>
    <scope>NUCLEOTIDE SEQUENCE [LARGE SCALE GENOMIC DNA]</scope>
    <source>
        <strain evidence="2">NIOZ-UU17</strain>
    </source>
</reference>
<evidence type="ECO:0000313" key="2">
    <source>
        <dbReference type="EMBL" id="MBC8434619.1"/>
    </source>
</evidence>
<gene>
    <name evidence="2" type="ORF">H8D96_22145</name>
</gene>
<keyword evidence="1" id="KW-0812">Transmembrane</keyword>
<feature type="transmembrane region" description="Helical" evidence="1">
    <location>
        <begin position="38"/>
        <end position="59"/>
    </location>
</feature>
<keyword evidence="1" id="KW-0472">Membrane</keyword>
<dbReference type="Proteomes" id="UP000605201">
    <property type="component" value="Unassembled WGS sequence"/>
</dbReference>
<accession>A0A8J6P2F3</accession>
<dbReference type="Pfam" id="PF07643">
    <property type="entry name" value="DUF1598"/>
    <property type="match status" value="1"/>
</dbReference>
<evidence type="ECO:0000313" key="3">
    <source>
        <dbReference type="Proteomes" id="UP000605201"/>
    </source>
</evidence>
<dbReference type="EMBL" id="JACNIG010000470">
    <property type="protein sequence ID" value="MBC8434619.1"/>
    <property type="molecule type" value="Genomic_DNA"/>
</dbReference>